<evidence type="ECO:0000259" key="1">
    <source>
        <dbReference type="Pfam" id="PF08241"/>
    </source>
</evidence>
<accession>A0A9D5K8I9</accession>
<dbReference type="EMBL" id="WJKJ01000118">
    <property type="protein sequence ID" value="MBD3364306.1"/>
    <property type="molecule type" value="Genomic_DNA"/>
</dbReference>
<keyword evidence="2" id="KW-0489">Methyltransferase</keyword>
<proteinExistence type="predicted"/>
<dbReference type="Proteomes" id="UP000630660">
    <property type="component" value="Unassembled WGS sequence"/>
</dbReference>
<dbReference type="GO" id="GO:0008757">
    <property type="term" value="F:S-adenosylmethionine-dependent methyltransferase activity"/>
    <property type="evidence" value="ECO:0007669"/>
    <property type="project" value="InterPro"/>
</dbReference>
<dbReference type="AlphaFoldDB" id="A0A9D5K8I9"/>
<reference evidence="2" key="1">
    <citation type="submission" date="2019-11" db="EMBL/GenBank/DDBJ databases">
        <title>Microbial mats filling the niche in hypersaline microbial mats.</title>
        <authorList>
            <person name="Wong H.L."/>
            <person name="Macleod F.I."/>
            <person name="White R.A. III"/>
            <person name="Burns B.P."/>
        </authorList>
    </citation>
    <scope>NUCLEOTIDE SEQUENCE</scope>
    <source>
        <strain evidence="2">Bin_327</strain>
    </source>
</reference>
<dbReference type="SUPFAM" id="SSF53335">
    <property type="entry name" value="S-adenosyl-L-methionine-dependent methyltransferases"/>
    <property type="match status" value="1"/>
</dbReference>
<gene>
    <name evidence="2" type="ORF">GF359_03730</name>
</gene>
<feature type="domain" description="Methyltransferase type 11" evidence="1">
    <location>
        <begin position="44"/>
        <end position="134"/>
    </location>
</feature>
<dbReference type="InterPro" id="IPR013216">
    <property type="entry name" value="Methyltransf_11"/>
</dbReference>
<keyword evidence="2" id="KW-0808">Transferase</keyword>
<dbReference type="Pfam" id="PF08241">
    <property type="entry name" value="Methyltransf_11"/>
    <property type="match status" value="1"/>
</dbReference>
<comment type="caution">
    <text evidence="2">The sequence shown here is derived from an EMBL/GenBank/DDBJ whole genome shotgun (WGS) entry which is preliminary data.</text>
</comment>
<dbReference type="CDD" id="cd02440">
    <property type="entry name" value="AdoMet_MTases"/>
    <property type="match status" value="1"/>
</dbReference>
<dbReference type="PANTHER" id="PTHR43591">
    <property type="entry name" value="METHYLTRANSFERASE"/>
    <property type="match status" value="1"/>
</dbReference>
<dbReference type="InterPro" id="IPR029063">
    <property type="entry name" value="SAM-dependent_MTases_sf"/>
</dbReference>
<name>A0A9D5K8I9_UNCW3</name>
<protein>
    <submittedName>
        <fullName evidence="2">Methyltransferase domain-containing protein</fullName>
    </submittedName>
</protein>
<dbReference type="Gene3D" id="3.40.50.150">
    <property type="entry name" value="Vaccinia Virus protein VP39"/>
    <property type="match status" value="1"/>
</dbReference>
<evidence type="ECO:0000313" key="2">
    <source>
        <dbReference type="EMBL" id="MBD3364306.1"/>
    </source>
</evidence>
<organism evidence="2 3">
    <name type="scientific">candidate division WOR-3 bacterium</name>
    <dbReference type="NCBI Taxonomy" id="2052148"/>
    <lineage>
        <taxon>Bacteria</taxon>
        <taxon>Bacteria division WOR-3</taxon>
    </lineage>
</organism>
<dbReference type="GO" id="GO:0032259">
    <property type="term" value="P:methylation"/>
    <property type="evidence" value="ECO:0007669"/>
    <property type="project" value="UniProtKB-KW"/>
</dbReference>
<evidence type="ECO:0000313" key="3">
    <source>
        <dbReference type="Proteomes" id="UP000630660"/>
    </source>
</evidence>
<sequence length="194" mass="22407">MSKQERPAFDRIHWLYNAYMLITNRYKIDTITDMVGFKGDEKVVDIGGGTGYVARHIAPLCREVYIIDQSPLMLGHAEESLGMRAIAGDALATPFEDDEFDVALLTDVLHHIKDQPKLVKEAHRILKTGGRLYIHDSDASHWQVPIASFFEEIFAGKVYKQTLEYAEELFRSTGFEQLKKRIRGKQYFILWRKK</sequence>